<dbReference type="VEuPathDB" id="FungiDB:MPH_13473"/>
<evidence type="ECO:0000256" key="2">
    <source>
        <dbReference type="ARBA" id="ARBA00023242"/>
    </source>
</evidence>
<dbReference type="GO" id="GO:0003677">
    <property type="term" value="F:DNA binding"/>
    <property type="evidence" value="ECO:0007669"/>
    <property type="project" value="UniProtKB-KW"/>
</dbReference>
<dbReference type="Gene3D" id="1.10.10.60">
    <property type="entry name" value="Homeodomain-like"/>
    <property type="match status" value="1"/>
</dbReference>
<dbReference type="SUPFAM" id="SSF46689">
    <property type="entry name" value="Homeodomain-like"/>
    <property type="match status" value="1"/>
</dbReference>
<name>K2R5N7_MACPH</name>
<dbReference type="Pfam" id="PF03221">
    <property type="entry name" value="HTH_Tnp_Tc5"/>
    <property type="match status" value="1"/>
</dbReference>
<accession>K2R5N7</accession>
<comment type="caution">
    <text evidence="4">The sequence shown here is derived from an EMBL/GenBank/DDBJ whole genome shotgun (WGS) entry which is preliminary data.</text>
</comment>
<dbReference type="EMBL" id="AHHD01000644">
    <property type="protein sequence ID" value="EKG09478.1"/>
    <property type="molecule type" value="Genomic_DNA"/>
</dbReference>
<dbReference type="InterPro" id="IPR006600">
    <property type="entry name" value="HTH_CenpB_DNA-bd_dom"/>
</dbReference>
<dbReference type="SMART" id="SM00674">
    <property type="entry name" value="CENPB"/>
    <property type="match status" value="1"/>
</dbReference>
<gene>
    <name evidence="4" type="ORF">MPH_13473</name>
</gene>
<feature type="domain" description="HTH CENPB-type" evidence="3">
    <location>
        <begin position="57"/>
        <end position="130"/>
    </location>
</feature>
<keyword evidence="2" id="KW-0539">Nucleus</keyword>
<evidence type="ECO:0000259" key="3">
    <source>
        <dbReference type="PROSITE" id="PS51253"/>
    </source>
</evidence>
<evidence type="ECO:0000256" key="1">
    <source>
        <dbReference type="ARBA" id="ARBA00023125"/>
    </source>
</evidence>
<proteinExistence type="predicted"/>
<dbReference type="AlphaFoldDB" id="K2R5N7"/>
<organism evidence="4 5">
    <name type="scientific">Macrophomina phaseolina (strain MS6)</name>
    <name type="common">Charcoal rot fungus</name>
    <dbReference type="NCBI Taxonomy" id="1126212"/>
    <lineage>
        <taxon>Eukaryota</taxon>
        <taxon>Fungi</taxon>
        <taxon>Dikarya</taxon>
        <taxon>Ascomycota</taxon>
        <taxon>Pezizomycotina</taxon>
        <taxon>Dothideomycetes</taxon>
        <taxon>Dothideomycetes incertae sedis</taxon>
        <taxon>Botryosphaeriales</taxon>
        <taxon>Botryosphaeriaceae</taxon>
        <taxon>Macrophomina</taxon>
    </lineage>
</organism>
<dbReference type="Proteomes" id="UP000007129">
    <property type="component" value="Unassembled WGS sequence"/>
</dbReference>
<reference evidence="4 5" key="1">
    <citation type="journal article" date="2012" name="BMC Genomics">
        <title>Tools to kill: Genome of one of the most destructive plant pathogenic fungi Macrophomina phaseolina.</title>
        <authorList>
            <person name="Islam M.S."/>
            <person name="Haque M.S."/>
            <person name="Islam M.M."/>
            <person name="Emdad E.M."/>
            <person name="Halim A."/>
            <person name="Hossen Q.M.M."/>
            <person name="Hossain M.Z."/>
            <person name="Ahmed B."/>
            <person name="Rahim S."/>
            <person name="Rahman M.S."/>
            <person name="Alam M.M."/>
            <person name="Hou S."/>
            <person name="Wan X."/>
            <person name="Saito J.A."/>
            <person name="Alam M."/>
        </authorList>
    </citation>
    <scope>NUCLEOTIDE SEQUENCE [LARGE SCALE GENOMIC DNA]</scope>
    <source>
        <strain evidence="4 5">MS6</strain>
    </source>
</reference>
<dbReference type="PROSITE" id="PS51253">
    <property type="entry name" value="HTH_CENPB"/>
    <property type="match status" value="1"/>
</dbReference>
<dbReference type="OrthoDB" id="3786747at2759"/>
<protein>
    <recommendedName>
        <fullName evidence="3">HTH CENPB-type domain-containing protein</fullName>
    </recommendedName>
</protein>
<dbReference type="Pfam" id="PF05225">
    <property type="entry name" value="HTH_psq"/>
    <property type="match status" value="1"/>
</dbReference>
<evidence type="ECO:0000313" key="4">
    <source>
        <dbReference type="EMBL" id="EKG09478.1"/>
    </source>
</evidence>
<dbReference type="InterPro" id="IPR007889">
    <property type="entry name" value="HTH_Psq"/>
</dbReference>
<sequence>MASTQNLESLQKEGRLSLTQQAIQNKQFWSVRRAATSYNVPRTTLRLRIHGSFSITKSNAKKRKLQLSEEQALVQWVLDLDRRGFPPHIIDVRRMADTLLAARGENPPPQPVSKNWVSRFLNAQPELKRNGIESSTHSVPNSEIPARLTRGSSAFRRRVSCTAF</sequence>
<dbReference type="HOGENOM" id="CLU_013929_8_5_1"/>
<dbReference type="InParanoid" id="K2R5N7"/>
<evidence type="ECO:0000313" key="5">
    <source>
        <dbReference type="Proteomes" id="UP000007129"/>
    </source>
</evidence>
<keyword evidence="1" id="KW-0238">DNA-binding</keyword>
<dbReference type="InterPro" id="IPR009057">
    <property type="entry name" value="Homeodomain-like_sf"/>
</dbReference>